<reference evidence="3" key="1">
    <citation type="journal article" date="2019" name="Int. J. Syst. Evol. Microbiol.">
        <title>The Global Catalogue of Microorganisms (GCM) 10K type strain sequencing project: providing services to taxonomists for standard genome sequencing and annotation.</title>
        <authorList>
            <consortium name="The Broad Institute Genomics Platform"/>
            <consortium name="The Broad Institute Genome Sequencing Center for Infectious Disease"/>
            <person name="Wu L."/>
            <person name="Ma J."/>
        </authorList>
    </citation>
    <scope>NUCLEOTIDE SEQUENCE [LARGE SCALE GENOMIC DNA]</scope>
    <source>
        <strain evidence="3">DT92</strain>
    </source>
</reference>
<proteinExistence type="predicted"/>
<dbReference type="Proteomes" id="UP001597344">
    <property type="component" value="Unassembled WGS sequence"/>
</dbReference>
<sequence length="950" mass="107363">MKNNSFFLLVQVTTILFSISLFSQEGTLTGVLNDNSGLPLPGVNIIIKGTVKGTQTDFDGKYSINCNVGDVLVFSYVGFDSKEILVTPEMFDNNDIITFKKKEPVLHIVSDAYANAIEPKKITRFTVPTLDGSKYKYNKKATYFQYHRIKAIDIQKEKNKVQLTYFAPDIFYEFGATSKTGIRFIKQQNLPQLQNLYSQGQPLNGQNTFLGPETGTIFSYGPRLSSLEFDESQYPYDQNGRLVPIGNGSSKNAIAYDNNVFETAVKTANSIFFNITTDEDFLGLQYNDNRIQDIFDRESSRFHEVELRYNNPSNADKVVKWDTFIKYSNNVDNQPNLNGFLNTILFTNWATPNSFENNQGALLESGIQRSFALGNFNNPLWLLEFNRNQATNDIFVASIQNISKISREFTLLTKFNHTYHQNKQQFGLLPGTTGFTNGFSSDKKLRNNTSNAVATLTVNKKRDRSDIQFTSSINYINRSLKYSLSEKAGFDSFSFTNPSVTNTIDQTINRHTFLLINRFKYEVPDWETTLSIGNTSYSSSIQNDKWFLPNLQLDIDLQNLLDTYWLSVFKVSASASLDVKEAPLYYANQSHNSLDITPEQIQGFVSNDDLFVNNELQLEEKTNYSLSTELGFHVFGGHVTLGLTYYHNTNDKSVFPVVNQGSFQLQNSAKIHTYGFEGSLDVSIYRHNNFSYIPGIVFTRYRNHVKRIYTNQQRIPIAGFSTISKNLIPGQPAGVLVGSAYERDDQNNIIIDGQGFPLVAANPKIIGNPIPDFSIGFSNSFYWKKLQFSFLVDYQRGGDVWNGTQNVLNYLGTSQQSANERLITGFLFDGVNQQGQPNTIPVDFANPANPISENRFVRYGFAGVAEDAIVDGSYINLKSINLSYSIKKNENRHFIRTIDVGIYGNNLFTYTKYKGASPYSSLFDQASSQGLQFFNTPITSEIGMNIKIKL</sequence>
<name>A0ABW5B0L1_9FLAO</name>
<feature type="chain" id="PRO_5045104434" evidence="1">
    <location>
        <begin position="24"/>
        <end position="950"/>
    </location>
</feature>
<feature type="signal peptide" evidence="1">
    <location>
        <begin position="1"/>
        <end position="23"/>
    </location>
</feature>
<dbReference type="RefSeq" id="WP_378321864.1">
    <property type="nucleotide sequence ID" value="NZ_JBHUHY010000032.1"/>
</dbReference>
<evidence type="ECO:0000313" key="2">
    <source>
        <dbReference type="EMBL" id="MFD2188838.1"/>
    </source>
</evidence>
<dbReference type="InterPro" id="IPR008969">
    <property type="entry name" value="CarboxyPept-like_regulatory"/>
</dbReference>
<dbReference type="SUPFAM" id="SSF49464">
    <property type="entry name" value="Carboxypeptidase regulatory domain-like"/>
    <property type="match status" value="1"/>
</dbReference>
<dbReference type="SUPFAM" id="SSF56935">
    <property type="entry name" value="Porins"/>
    <property type="match status" value="1"/>
</dbReference>
<evidence type="ECO:0000256" key="1">
    <source>
        <dbReference type="SAM" id="SignalP"/>
    </source>
</evidence>
<evidence type="ECO:0000313" key="3">
    <source>
        <dbReference type="Proteomes" id="UP001597344"/>
    </source>
</evidence>
<gene>
    <name evidence="2" type="ORF">ACFSJT_18705</name>
</gene>
<keyword evidence="1" id="KW-0732">Signal</keyword>
<keyword evidence="3" id="KW-1185">Reference proteome</keyword>
<comment type="caution">
    <text evidence="2">The sequence shown here is derived from an EMBL/GenBank/DDBJ whole genome shotgun (WGS) entry which is preliminary data.</text>
</comment>
<accession>A0ABW5B0L1</accession>
<dbReference type="EMBL" id="JBHUHY010000032">
    <property type="protein sequence ID" value="MFD2188838.1"/>
    <property type="molecule type" value="Genomic_DNA"/>
</dbReference>
<dbReference type="Pfam" id="PF13715">
    <property type="entry name" value="CarbopepD_reg_2"/>
    <property type="match status" value="1"/>
</dbReference>
<protein>
    <submittedName>
        <fullName evidence="2">Carboxypeptidase-like regulatory domain-containing protein</fullName>
    </submittedName>
</protein>
<organism evidence="2 3">
    <name type="scientific">Aquimarina celericrescens</name>
    <dbReference type="NCBI Taxonomy" id="1964542"/>
    <lineage>
        <taxon>Bacteria</taxon>
        <taxon>Pseudomonadati</taxon>
        <taxon>Bacteroidota</taxon>
        <taxon>Flavobacteriia</taxon>
        <taxon>Flavobacteriales</taxon>
        <taxon>Flavobacteriaceae</taxon>
        <taxon>Aquimarina</taxon>
    </lineage>
</organism>